<proteinExistence type="inferred from homology"/>
<evidence type="ECO:0000256" key="2">
    <source>
        <dbReference type="ARBA" id="ARBA00006285"/>
    </source>
</evidence>
<evidence type="ECO:0000313" key="10">
    <source>
        <dbReference type="Proteomes" id="UP000305939"/>
    </source>
</evidence>
<evidence type="ECO:0000256" key="1">
    <source>
        <dbReference type="ARBA" id="ARBA00001231"/>
    </source>
</evidence>
<dbReference type="GO" id="GO:0004563">
    <property type="term" value="F:beta-N-acetylhexosaminidase activity"/>
    <property type="evidence" value="ECO:0007669"/>
    <property type="project" value="UniProtKB-EC"/>
</dbReference>
<dbReference type="InterPro" id="IPR017853">
    <property type="entry name" value="GH"/>
</dbReference>
<name>A0A4S3LXG8_9FLAO</name>
<dbReference type="RefSeq" id="WP_136337168.1">
    <property type="nucleotide sequence ID" value="NZ_QXMP01000024.1"/>
</dbReference>
<dbReference type="PANTHER" id="PTHR22600">
    <property type="entry name" value="BETA-HEXOSAMINIDASE"/>
    <property type="match status" value="1"/>
</dbReference>
<evidence type="ECO:0000313" key="9">
    <source>
        <dbReference type="EMBL" id="THD65885.1"/>
    </source>
</evidence>
<evidence type="ECO:0000259" key="8">
    <source>
        <dbReference type="Pfam" id="PF02838"/>
    </source>
</evidence>
<protein>
    <recommendedName>
        <fullName evidence="3">beta-N-acetylhexosaminidase</fullName>
        <ecNumber evidence="3">3.2.1.52</ecNumber>
    </recommendedName>
</protein>
<evidence type="ECO:0000256" key="5">
    <source>
        <dbReference type="ARBA" id="ARBA00023295"/>
    </source>
</evidence>
<dbReference type="Pfam" id="PF00728">
    <property type="entry name" value="Glyco_hydro_20"/>
    <property type="match status" value="1"/>
</dbReference>
<gene>
    <name evidence="9" type="ORF">E7Z59_15020</name>
</gene>
<keyword evidence="4" id="KW-0378">Hydrolase</keyword>
<dbReference type="InterPro" id="IPR025705">
    <property type="entry name" value="Beta_hexosaminidase_sua/sub"/>
</dbReference>
<dbReference type="InterPro" id="IPR029018">
    <property type="entry name" value="Hex-like_dom2"/>
</dbReference>
<dbReference type="PROSITE" id="PS51257">
    <property type="entry name" value="PROKAR_LIPOPROTEIN"/>
    <property type="match status" value="1"/>
</dbReference>
<dbReference type="InterPro" id="IPR015883">
    <property type="entry name" value="Glyco_hydro_20_cat"/>
</dbReference>
<comment type="catalytic activity">
    <reaction evidence="1">
        <text>Hydrolysis of terminal non-reducing N-acetyl-D-hexosamine residues in N-acetyl-beta-D-hexosaminides.</text>
        <dbReference type="EC" id="3.2.1.52"/>
    </reaction>
</comment>
<dbReference type="AlphaFoldDB" id="A0A4S3LXG8"/>
<feature type="domain" description="Beta-hexosaminidase bacterial type N-terminal" evidence="8">
    <location>
        <begin position="34"/>
        <end position="162"/>
    </location>
</feature>
<evidence type="ECO:0000256" key="4">
    <source>
        <dbReference type="ARBA" id="ARBA00022801"/>
    </source>
</evidence>
<accession>A0A4S3LXG8</accession>
<evidence type="ECO:0000256" key="3">
    <source>
        <dbReference type="ARBA" id="ARBA00012663"/>
    </source>
</evidence>
<dbReference type="Gene3D" id="3.30.379.10">
    <property type="entry name" value="Chitobiase/beta-hexosaminidase domain 2-like"/>
    <property type="match status" value="1"/>
</dbReference>
<dbReference type="SUPFAM" id="SSF51445">
    <property type="entry name" value="(Trans)glycosidases"/>
    <property type="match status" value="1"/>
</dbReference>
<dbReference type="OrthoDB" id="9763537at2"/>
<keyword evidence="5" id="KW-0326">Glycosidase</keyword>
<feature type="domain" description="Glycoside hydrolase family 20 catalytic" evidence="7">
    <location>
        <begin position="165"/>
        <end position="535"/>
    </location>
</feature>
<dbReference type="InterPro" id="IPR015882">
    <property type="entry name" value="HEX_bac_N"/>
</dbReference>
<dbReference type="PRINTS" id="PR00738">
    <property type="entry name" value="GLHYDRLASE20"/>
</dbReference>
<feature type="active site" description="Proton donor" evidence="6">
    <location>
        <position position="362"/>
    </location>
</feature>
<dbReference type="EMBL" id="SSMC01000004">
    <property type="protein sequence ID" value="THD65885.1"/>
    <property type="molecule type" value="Genomic_DNA"/>
</dbReference>
<comment type="similarity">
    <text evidence="2">Belongs to the glycosyl hydrolase 20 family.</text>
</comment>
<dbReference type="GO" id="GO:0016020">
    <property type="term" value="C:membrane"/>
    <property type="evidence" value="ECO:0007669"/>
    <property type="project" value="TreeGrafter"/>
</dbReference>
<dbReference type="SUPFAM" id="SSF55545">
    <property type="entry name" value="beta-N-acetylhexosaminidase-like domain"/>
    <property type="match status" value="1"/>
</dbReference>
<dbReference type="PANTHER" id="PTHR22600:SF57">
    <property type="entry name" value="BETA-N-ACETYLHEXOSAMINIDASE"/>
    <property type="match status" value="1"/>
</dbReference>
<organism evidence="9 10">
    <name type="scientific">Robertkochia marina</name>
    <dbReference type="NCBI Taxonomy" id="1227945"/>
    <lineage>
        <taxon>Bacteria</taxon>
        <taxon>Pseudomonadati</taxon>
        <taxon>Bacteroidota</taxon>
        <taxon>Flavobacteriia</taxon>
        <taxon>Flavobacteriales</taxon>
        <taxon>Flavobacteriaceae</taxon>
        <taxon>Robertkochia</taxon>
    </lineage>
</organism>
<dbReference type="CDD" id="cd06563">
    <property type="entry name" value="GH20_chitobiase-like"/>
    <property type="match status" value="1"/>
</dbReference>
<dbReference type="GO" id="GO:0030203">
    <property type="term" value="P:glycosaminoglycan metabolic process"/>
    <property type="evidence" value="ECO:0007669"/>
    <property type="project" value="TreeGrafter"/>
</dbReference>
<keyword evidence="10" id="KW-1185">Reference proteome</keyword>
<evidence type="ECO:0000259" key="7">
    <source>
        <dbReference type="Pfam" id="PF00728"/>
    </source>
</evidence>
<reference evidence="9 10" key="1">
    <citation type="submission" date="2019-04" db="EMBL/GenBank/DDBJ databases">
        <title>Draft genome sequence of Robertkochia marina CC-AMO-30D.</title>
        <authorList>
            <person name="Hameed A."/>
            <person name="Lin S.-Y."/>
            <person name="Shahina M."/>
            <person name="Lai W.-A."/>
            <person name="Young C.-C."/>
        </authorList>
    </citation>
    <scope>NUCLEOTIDE SEQUENCE [LARGE SCALE GENOMIC DNA]</scope>
    <source>
        <strain evidence="9 10">CC-AMO-30D</strain>
    </source>
</reference>
<dbReference type="EC" id="3.2.1.52" evidence="3"/>
<dbReference type="Proteomes" id="UP000305939">
    <property type="component" value="Unassembled WGS sequence"/>
</dbReference>
<dbReference type="Pfam" id="PF02838">
    <property type="entry name" value="Glyco_hydro_20b"/>
    <property type="match status" value="1"/>
</dbReference>
<sequence>MNRQPFFLALIVITGLFTSCDKPYKNFENRPDDYTIIPAPKWEQQLPGRFAVDQNTVIVAQDGLIKEAEYLRDLMGAQFDINIPIKASAGHFENEIELRVEAGDLAPESYELVVIPDKILVKAPAAGGVFMGLQTLRQLFNVPDRERGLEVATITGVHIKDAPRFSYRGMHLDVARHFQPVSFVKKYIDMLALHKMNTFHWHLTEDQGWRIEIKKYPKLTETGAWRNGTVVGKLPWTENDNEVYGGYYTQEEIREVVQYAADRHITVIPEIELPGHSSAAIAAYPELSCFPERPTTPNHGMLSAKSMEQQQNGHPKVVYEEWGVTNDVYCAGKESTFAFLEGVLEEVVTLFPSTYIHIGGDECPKGYWEECSHCQGRIKEEGLADEHELQSYFIRRIEKFLNEKGRQIIGWDEILEGGLAPNATVMYWRSWDDHKAVITAANEGHEVIMTPNSHMYFDHYQADPEHEPDAICCLSPVQKVYEYEPVPEAVRALGKEEMIIGAQANVWTEYMKDADYVEYMVLPRMAALAEVVWTPKEAKDYKDFLSRLQGMKDLYDQAGYNYAPHVFATKKDSL</sequence>
<evidence type="ECO:0000256" key="6">
    <source>
        <dbReference type="PIRSR" id="PIRSR625705-1"/>
    </source>
</evidence>
<dbReference type="GO" id="GO:0005975">
    <property type="term" value="P:carbohydrate metabolic process"/>
    <property type="evidence" value="ECO:0007669"/>
    <property type="project" value="InterPro"/>
</dbReference>
<dbReference type="Gene3D" id="3.20.20.80">
    <property type="entry name" value="Glycosidases"/>
    <property type="match status" value="1"/>
</dbReference>
<comment type="caution">
    <text evidence="9">The sequence shown here is derived from an EMBL/GenBank/DDBJ whole genome shotgun (WGS) entry which is preliminary data.</text>
</comment>